<feature type="compositionally biased region" description="Polar residues" evidence="2">
    <location>
        <begin position="289"/>
        <end position="313"/>
    </location>
</feature>
<name>A0A3M6V1G6_POCDA</name>
<dbReference type="GO" id="GO:0045892">
    <property type="term" value="P:negative regulation of DNA-templated transcription"/>
    <property type="evidence" value="ECO:0007669"/>
    <property type="project" value="TreeGrafter"/>
</dbReference>
<dbReference type="InterPro" id="IPR050548">
    <property type="entry name" value="PcG_chromatin_remod_factors"/>
</dbReference>
<dbReference type="EMBL" id="RCHS01000358">
    <property type="protein sequence ID" value="RMX59388.1"/>
    <property type="molecule type" value="Genomic_DNA"/>
</dbReference>
<feature type="region of interest" description="Disordered" evidence="2">
    <location>
        <begin position="1"/>
        <end position="22"/>
    </location>
</feature>
<evidence type="ECO:0000256" key="2">
    <source>
        <dbReference type="SAM" id="MobiDB-lite"/>
    </source>
</evidence>
<dbReference type="InterPro" id="IPR000504">
    <property type="entry name" value="RRM_dom"/>
</dbReference>
<dbReference type="Pfam" id="PF00536">
    <property type="entry name" value="SAM_1"/>
    <property type="match status" value="1"/>
</dbReference>
<feature type="region of interest" description="Disordered" evidence="2">
    <location>
        <begin position="127"/>
        <end position="153"/>
    </location>
</feature>
<protein>
    <recommendedName>
        <fullName evidence="3">RRM domain-containing protein</fullName>
    </recommendedName>
</protein>
<dbReference type="OMA" id="EMASKSX"/>
<dbReference type="Gene3D" id="1.10.150.50">
    <property type="entry name" value="Transcription Factor, Ets-1"/>
    <property type="match status" value="1"/>
</dbReference>
<accession>A0A3M6V1G6</accession>
<dbReference type="CDD" id="cd00590">
    <property type="entry name" value="RRM_SF"/>
    <property type="match status" value="1"/>
</dbReference>
<evidence type="ECO:0000256" key="1">
    <source>
        <dbReference type="PROSITE-ProRule" id="PRU00176"/>
    </source>
</evidence>
<dbReference type="Proteomes" id="UP000275408">
    <property type="component" value="Unassembled WGS sequence"/>
</dbReference>
<evidence type="ECO:0000259" key="3">
    <source>
        <dbReference type="PROSITE" id="PS50102"/>
    </source>
</evidence>
<dbReference type="InterPro" id="IPR001660">
    <property type="entry name" value="SAM"/>
</dbReference>
<organism evidence="4 5">
    <name type="scientific">Pocillopora damicornis</name>
    <name type="common">Cauliflower coral</name>
    <name type="synonym">Millepora damicornis</name>
    <dbReference type="NCBI Taxonomy" id="46731"/>
    <lineage>
        <taxon>Eukaryota</taxon>
        <taxon>Metazoa</taxon>
        <taxon>Cnidaria</taxon>
        <taxon>Anthozoa</taxon>
        <taxon>Hexacorallia</taxon>
        <taxon>Scleractinia</taxon>
        <taxon>Astrocoeniina</taxon>
        <taxon>Pocilloporidae</taxon>
        <taxon>Pocillopora</taxon>
    </lineage>
</organism>
<dbReference type="InterPro" id="IPR013761">
    <property type="entry name" value="SAM/pointed_sf"/>
</dbReference>
<proteinExistence type="predicted"/>
<dbReference type="InterPro" id="IPR035979">
    <property type="entry name" value="RBD_domain_sf"/>
</dbReference>
<feature type="compositionally biased region" description="Polar residues" evidence="2">
    <location>
        <begin position="265"/>
        <end position="280"/>
    </location>
</feature>
<dbReference type="GO" id="GO:0042393">
    <property type="term" value="F:histone binding"/>
    <property type="evidence" value="ECO:0007669"/>
    <property type="project" value="TreeGrafter"/>
</dbReference>
<dbReference type="GO" id="GO:0005634">
    <property type="term" value="C:nucleus"/>
    <property type="evidence" value="ECO:0007669"/>
    <property type="project" value="TreeGrafter"/>
</dbReference>
<dbReference type="Pfam" id="PF00076">
    <property type="entry name" value="RRM_1"/>
    <property type="match status" value="1"/>
</dbReference>
<comment type="caution">
    <text evidence="4">The sequence shown here is derived from an EMBL/GenBank/DDBJ whole genome shotgun (WGS) entry which is preliminary data.</text>
</comment>
<dbReference type="CDD" id="cd09509">
    <property type="entry name" value="SAM_Polycomb"/>
    <property type="match status" value="1"/>
</dbReference>
<feature type="region of interest" description="Disordered" evidence="2">
    <location>
        <begin position="217"/>
        <end position="322"/>
    </location>
</feature>
<gene>
    <name evidence="4" type="ORF">pdam_00019338</name>
</gene>
<dbReference type="SMART" id="SM00360">
    <property type="entry name" value="RRM"/>
    <property type="match status" value="1"/>
</dbReference>
<dbReference type="InterPro" id="IPR012677">
    <property type="entry name" value="Nucleotide-bd_a/b_plait_sf"/>
</dbReference>
<dbReference type="GO" id="GO:0003682">
    <property type="term" value="F:chromatin binding"/>
    <property type="evidence" value="ECO:0007669"/>
    <property type="project" value="TreeGrafter"/>
</dbReference>
<keyword evidence="5" id="KW-1185">Reference proteome</keyword>
<dbReference type="OrthoDB" id="2390104at2759"/>
<sequence length="431" mass="47965">MSSSEELSQYEETSTKTSKSLQHSDISVIPRDMYGLYGVHVSNLPSDISEKLLHKTFSSVGKVAVCKVMDPKTRPGSPFPTYAFVKFSSREEAFDALSKFNGYTLNDSILAVRPAYISERIKKFQPQKHRRTDRISNKSEINGNADREKETPKSYVMNSSDCRLRDGRLQEGDVIVYNGTFIKSSPTKGYTGQEVAPRFRKSSSLDDALDNSEKFQVVSPEVPSNSAIQAHQKSNDDRSGISVEQTSDNTDSRSNTSSSAFHLYQGSSGMQKRLQTTGNVQHHRPVKNGFTQMNSDLSHLRLSPSSHCSSENYHQGGEALSRRDDVHQGAPVWIPSPPGNIGVTFSSNRNKPANSPRRSCLSSSSVATWSTTDVVQFFCNTDCAEYAGFFQEQEIDGRALMLLNRDTLLQFFKVGPTLKILQQIDELRSKG</sequence>
<evidence type="ECO:0000313" key="5">
    <source>
        <dbReference type="Proteomes" id="UP000275408"/>
    </source>
</evidence>
<keyword evidence="1" id="KW-0694">RNA-binding</keyword>
<dbReference type="AlphaFoldDB" id="A0A3M6V1G6"/>
<dbReference type="SMART" id="SM00454">
    <property type="entry name" value="SAM"/>
    <property type="match status" value="1"/>
</dbReference>
<dbReference type="GO" id="GO:0003723">
    <property type="term" value="F:RNA binding"/>
    <property type="evidence" value="ECO:0007669"/>
    <property type="project" value="UniProtKB-UniRule"/>
</dbReference>
<dbReference type="STRING" id="46731.A0A3M6V1G6"/>
<dbReference type="SUPFAM" id="SSF47769">
    <property type="entry name" value="SAM/Pointed domain"/>
    <property type="match status" value="1"/>
</dbReference>
<dbReference type="Gene3D" id="3.30.70.330">
    <property type="match status" value="1"/>
</dbReference>
<evidence type="ECO:0000313" key="4">
    <source>
        <dbReference type="EMBL" id="RMX59388.1"/>
    </source>
</evidence>
<dbReference type="SUPFAM" id="SSF54928">
    <property type="entry name" value="RNA-binding domain, RBD"/>
    <property type="match status" value="1"/>
</dbReference>
<reference evidence="4 5" key="1">
    <citation type="journal article" date="2018" name="Sci. Rep.">
        <title>Comparative analysis of the Pocillopora damicornis genome highlights role of immune system in coral evolution.</title>
        <authorList>
            <person name="Cunning R."/>
            <person name="Bay R.A."/>
            <person name="Gillette P."/>
            <person name="Baker A.C."/>
            <person name="Traylor-Knowles N."/>
        </authorList>
    </citation>
    <scope>NUCLEOTIDE SEQUENCE [LARGE SCALE GENOMIC DNA]</scope>
    <source>
        <strain evidence="4">RSMAS</strain>
        <tissue evidence="4">Whole animal</tissue>
    </source>
</reference>
<feature type="compositionally biased region" description="Low complexity" evidence="2">
    <location>
        <begin position="246"/>
        <end position="259"/>
    </location>
</feature>
<feature type="domain" description="RRM" evidence="3">
    <location>
        <begin position="37"/>
        <end position="117"/>
    </location>
</feature>
<feature type="compositionally biased region" description="Polar residues" evidence="2">
    <location>
        <begin position="222"/>
        <end position="232"/>
    </location>
</feature>
<dbReference type="PROSITE" id="PS50102">
    <property type="entry name" value="RRM"/>
    <property type="match status" value="1"/>
</dbReference>
<dbReference type="PANTHER" id="PTHR12247">
    <property type="entry name" value="POLYCOMB GROUP PROTEIN"/>
    <property type="match status" value="1"/>
</dbReference>